<dbReference type="PANTHER" id="PTHR21266:SF32">
    <property type="entry name" value="CHOLESTEROL 7-DESATURASE NVD"/>
    <property type="match status" value="1"/>
</dbReference>
<reference evidence="8 9" key="1">
    <citation type="submission" date="2024-01" db="EMBL/GenBank/DDBJ databases">
        <title>The complete chloroplast genome sequence of Lithospermum erythrorhizon: insights into the phylogenetic relationship among Boraginaceae species and the maternal lineages of purple gromwells.</title>
        <authorList>
            <person name="Okada T."/>
            <person name="Watanabe K."/>
        </authorList>
    </citation>
    <scope>NUCLEOTIDE SEQUENCE [LARGE SCALE GENOMIC DNA]</scope>
</reference>
<dbReference type="Pfam" id="PF08417">
    <property type="entry name" value="PaO"/>
    <property type="match status" value="1"/>
</dbReference>
<keyword evidence="5" id="KW-0560">Oxidoreductase</keyword>
<dbReference type="PANTHER" id="PTHR21266">
    <property type="entry name" value="IRON-SULFUR DOMAIN CONTAINING PROTEIN"/>
    <property type="match status" value="1"/>
</dbReference>
<keyword evidence="9" id="KW-1185">Reference proteome</keyword>
<dbReference type="Proteomes" id="UP001454036">
    <property type="component" value="Unassembled WGS sequence"/>
</dbReference>
<evidence type="ECO:0000256" key="2">
    <source>
        <dbReference type="ARBA" id="ARBA00022692"/>
    </source>
</evidence>
<keyword evidence="6" id="KW-0472">Membrane</keyword>
<comment type="caution">
    <text evidence="8">The sequence shown here is derived from an EMBL/GenBank/DDBJ whole genome shotgun (WGS) entry which is preliminary data.</text>
</comment>
<dbReference type="GO" id="GO:0016020">
    <property type="term" value="C:membrane"/>
    <property type="evidence" value="ECO:0007669"/>
    <property type="project" value="UniProtKB-SubCell"/>
</dbReference>
<evidence type="ECO:0000256" key="6">
    <source>
        <dbReference type="ARBA" id="ARBA00023136"/>
    </source>
</evidence>
<sequence>MEGGRPLDMSVQKLDINGFTTKQKFDEENQNGSHLFTPPCLLISSMDIDGKDQSQNSGLLHKTRYLLVFFCVPVSPGYSRMILSAPRNIRLPTDFFTPPWISHLIVNLIIDSDLNLLHVEEKNFMEIGPSNWLKSCFVPTQADTNVISFRRWLHKYSSASGQVDWSAKFSNDQLPPTPTREKLLDRYWSHTVNCKSCSSAYKGFTILEFILQVSSICLIGVAAASNQSMVKSSAILMAILCFVASKWLSGFIHKTFRYHDYDHAFVGSPTSSLMKIFFSHNGLT</sequence>
<accession>A0AAV3R8Y8</accession>
<evidence type="ECO:0000313" key="8">
    <source>
        <dbReference type="EMBL" id="GAA0172320.1"/>
    </source>
</evidence>
<evidence type="ECO:0000259" key="7">
    <source>
        <dbReference type="Pfam" id="PF08417"/>
    </source>
</evidence>
<dbReference type="EMBL" id="BAABME010008069">
    <property type="protein sequence ID" value="GAA0172320.1"/>
    <property type="molecule type" value="Genomic_DNA"/>
</dbReference>
<dbReference type="GO" id="GO:0010277">
    <property type="term" value="F:chlorophyllide a oxygenase activity"/>
    <property type="evidence" value="ECO:0007669"/>
    <property type="project" value="InterPro"/>
</dbReference>
<organism evidence="8 9">
    <name type="scientific">Lithospermum erythrorhizon</name>
    <name type="common">Purple gromwell</name>
    <name type="synonym">Lithospermum officinale var. erythrorhizon</name>
    <dbReference type="NCBI Taxonomy" id="34254"/>
    <lineage>
        <taxon>Eukaryota</taxon>
        <taxon>Viridiplantae</taxon>
        <taxon>Streptophyta</taxon>
        <taxon>Embryophyta</taxon>
        <taxon>Tracheophyta</taxon>
        <taxon>Spermatophyta</taxon>
        <taxon>Magnoliopsida</taxon>
        <taxon>eudicotyledons</taxon>
        <taxon>Gunneridae</taxon>
        <taxon>Pentapetalae</taxon>
        <taxon>asterids</taxon>
        <taxon>lamiids</taxon>
        <taxon>Boraginales</taxon>
        <taxon>Boraginaceae</taxon>
        <taxon>Boraginoideae</taxon>
        <taxon>Lithospermeae</taxon>
        <taxon>Lithospermum</taxon>
    </lineage>
</organism>
<evidence type="ECO:0000256" key="4">
    <source>
        <dbReference type="ARBA" id="ARBA00022989"/>
    </source>
</evidence>
<gene>
    <name evidence="8" type="ORF">LIER_26168</name>
</gene>
<dbReference type="InterPro" id="IPR013626">
    <property type="entry name" value="PaO"/>
</dbReference>
<dbReference type="SUPFAM" id="SSF55961">
    <property type="entry name" value="Bet v1-like"/>
    <property type="match status" value="1"/>
</dbReference>
<protein>
    <submittedName>
        <fullName evidence="8">Oxygenase</fullName>
    </submittedName>
</protein>
<dbReference type="InterPro" id="IPR050584">
    <property type="entry name" value="Cholesterol_7-desaturase"/>
</dbReference>
<keyword evidence="4" id="KW-1133">Transmembrane helix</keyword>
<dbReference type="AlphaFoldDB" id="A0AAV3R8Y8"/>
<comment type="subcellular location">
    <subcellularLocation>
        <location evidence="1">Membrane</location>
    </subcellularLocation>
</comment>
<keyword evidence="2" id="KW-0812">Transmembrane</keyword>
<proteinExistence type="predicted"/>
<evidence type="ECO:0000256" key="3">
    <source>
        <dbReference type="ARBA" id="ARBA00022946"/>
    </source>
</evidence>
<evidence type="ECO:0000256" key="5">
    <source>
        <dbReference type="ARBA" id="ARBA00023002"/>
    </source>
</evidence>
<name>A0AAV3R8Y8_LITER</name>
<evidence type="ECO:0000313" key="9">
    <source>
        <dbReference type="Proteomes" id="UP001454036"/>
    </source>
</evidence>
<evidence type="ECO:0000256" key="1">
    <source>
        <dbReference type="ARBA" id="ARBA00004370"/>
    </source>
</evidence>
<dbReference type="GO" id="GO:0005737">
    <property type="term" value="C:cytoplasm"/>
    <property type="evidence" value="ECO:0007669"/>
    <property type="project" value="TreeGrafter"/>
</dbReference>
<feature type="domain" description="Pheophorbide a oxygenase" evidence="7">
    <location>
        <begin position="36"/>
        <end position="128"/>
    </location>
</feature>
<keyword evidence="3" id="KW-0809">Transit peptide</keyword>